<keyword evidence="2" id="KW-0812">Transmembrane</keyword>
<accession>A0ABY8TLH4</accession>
<sequence>MYGRGLQLGATAWASGVGLLLLALLTSTAAYQGFDCGQGTALLKLSSHSQCGPSSHLACFSTVAMRVKKCNIKAWPHPAHKRHKPCLGIRLLANVTDVNNAHGTISGALPGSTGHVTMPVSFEFRRLDELMHVRYGECTLRFDVRTASDASLRPVPGEEGGVSALLVLLLPAILVPCMCVGLILAVGSISAQRIRAESRASGGGGDGCLDEGLLAAAYSALASGPDGARSGGPGYRMPPAAQSQQGALGLITRTFNLKAMSRRAQARRLRRSARPVYVGLPQECAAQQQMYATGTLQPGPNCLVAPCFRFPPVTMPPGLDSIDEAGTPCSGSSAAPSRSGSCQEMTPIAEAEPAPSPATWSALAADAAGNPEGQAAVEGAGGVHNHPQEPLMSCSAAPSSSSHAWSATQQLQHLFAPSWFAQQRQQEAGKCCNGAC</sequence>
<protein>
    <recommendedName>
        <fullName evidence="6">Pherophorin domain-containing protein</fullName>
    </recommendedName>
</protein>
<organism evidence="4 5">
    <name type="scientific">Tetradesmus obliquus</name>
    <name type="common">Green alga</name>
    <name type="synonym">Acutodesmus obliquus</name>
    <dbReference type="NCBI Taxonomy" id="3088"/>
    <lineage>
        <taxon>Eukaryota</taxon>
        <taxon>Viridiplantae</taxon>
        <taxon>Chlorophyta</taxon>
        <taxon>core chlorophytes</taxon>
        <taxon>Chlorophyceae</taxon>
        <taxon>CS clade</taxon>
        <taxon>Sphaeropleales</taxon>
        <taxon>Scenedesmaceae</taxon>
        <taxon>Tetradesmus</taxon>
    </lineage>
</organism>
<dbReference type="EMBL" id="CP126209">
    <property type="protein sequence ID" value="WIA09855.1"/>
    <property type="molecule type" value="Genomic_DNA"/>
</dbReference>
<feature type="compositionally biased region" description="Low complexity" evidence="1">
    <location>
        <begin position="328"/>
        <end position="346"/>
    </location>
</feature>
<keyword evidence="2" id="KW-1133">Transmembrane helix</keyword>
<evidence type="ECO:0000256" key="2">
    <source>
        <dbReference type="SAM" id="Phobius"/>
    </source>
</evidence>
<evidence type="ECO:0000313" key="5">
    <source>
        <dbReference type="Proteomes" id="UP001244341"/>
    </source>
</evidence>
<dbReference type="Proteomes" id="UP001244341">
    <property type="component" value="Chromosome 2b"/>
</dbReference>
<gene>
    <name evidence="4" type="ORF">OEZ85_010069</name>
</gene>
<reference evidence="4 5" key="1">
    <citation type="submission" date="2023-05" db="EMBL/GenBank/DDBJ databases">
        <title>A 100% complete, gapless, phased diploid assembly of the Scenedesmus obliquus UTEX 3031 genome.</title>
        <authorList>
            <person name="Biondi T.C."/>
            <person name="Hanschen E.R."/>
            <person name="Kwon T."/>
            <person name="Eng W."/>
            <person name="Kruse C.P.S."/>
            <person name="Koehler S.I."/>
            <person name="Kunde Y."/>
            <person name="Gleasner C.D."/>
            <person name="You Mak K.T."/>
            <person name="Polle J."/>
            <person name="Hovde B.T."/>
            <person name="Starkenburg S.R."/>
        </authorList>
    </citation>
    <scope>NUCLEOTIDE SEQUENCE [LARGE SCALE GENOMIC DNA]</scope>
    <source>
        <strain evidence="4 5">DOE0152z</strain>
    </source>
</reference>
<evidence type="ECO:0000256" key="3">
    <source>
        <dbReference type="SAM" id="SignalP"/>
    </source>
</evidence>
<evidence type="ECO:0000256" key="1">
    <source>
        <dbReference type="SAM" id="MobiDB-lite"/>
    </source>
</evidence>
<feature type="chain" id="PRO_5046408819" description="Pherophorin domain-containing protein" evidence="3">
    <location>
        <begin position="31"/>
        <end position="436"/>
    </location>
</feature>
<feature type="region of interest" description="Disordered" evidence="1">
    <location>
        <begin position="368"/>
        <end position="399"/>
    </location>
</feature>
<feature type="signal peptide" evidence="3">
    <location>
        <begin position="1"/>
        <end position="30"/>
    </location>
</feature>
<keyword evidence="5" id="KW-1185">Reference proteome</keyword>
<keyword evidence="2" id="KW-0472">Membrane</keyword>
<evidence type="ECO:0000313" key="4">
    <source>
        <dbReference type="EMBL" id="WIA09855.1"/>
    </source>
</evidence>
<feature type="region of interest" description="Disordered" evidence="1">
    <location>
        <begin position="318"/>
        <end position="346"/>
    </location>
</feature>
<name>A0ABY8TLH4_TETOB</name>
<evidence type="ECO:0008006" key="6">
    <source>
        <dbReference type="Google" id="ProtNLM"/>
    </source>
</evidence>
<keyword evidence="3" id="KW-0732">Signal</keyword>
<proteinExistence type="predicted"/>
<feature type="transmembrane region" description="Helical" evidence="2">
    <location>
        <begin position="164"/>
        <end position="189"/>
    </location>
</feature>